<evidence type="ECO:0000256" key="14">
    <source>
        <dbReference type="ARBA" id="ARBA00022837"/>
    </source>
</evidence>
<dbReference type="Pfam" id="PF00566">
    <property type="entry name" value="RabGAP-TBC"/>
    <property type="match status" value="1"/>
</dbReference>
<keyword evidence="18" id="KW-0238">DNA-binding</keyword>
<feature type="region of interest" description="Disordered" evidence="29">
    <location>
        <begin position="655"/>
        <end position="677"/>
    </location>
</feature>
<evidence type="ECO:0000256" key="17">
    <source>
        <dbReference type="ARBA" id="ARBA00023054"/>
    </source>
</evidence>
<dbReference type="PANTHER" id="PTHR19237">
    <property type="entry name" value="NUCLEOBINDIN"/>
    <property type="match status" value="1"/>
</dbReference>
<feature type="compositionally biased region" description="Basic and acidic residues" evidence="29">
    <location>
        <begin position="1283"/>
        <end position="1297"/>
    </location>
</feature>
<dbReference type="PANTHER" id="PTHR19237:SF21">
    <property type="entry name" value="NUCLEOBINDIN-1"/>
    <property type="match status" value="1"/>
</dbReference>
<evidence type="ECO:0000256" key="6">
    <source>
        <dbReference type="ARBA" id="ARBA00022468"/>
    </source>
</evidence>
<evidence type="ECO:0000256" key="5">
    <source>
        <dbReference type="ARBA" id="ARBA00020408"/>
    </source>
</evidence>
<dbReference type="PROSITE" id="PS50222">
    <property type="entry name" value="EF_HAND_2"/>
    <property type="match status" value="1"/>
</dbReference>
<dbReference type="SUPFAM" id="SSF47923">
    <property type="entry name" value="Ypt/Rab-GAP domain of gyp1p"/>
    <property type="match status" value="2"/>
</dbReference>
<dbReference type="GO" id="GO:0003677">
    <property type="term" value="F:DNA binding"/>
    <property type="evidence" value="ECO:0007669"/>
    <property type="project" value="UniProtKB-KW"/>
</dbReference>
<dbReference type="Pfam" id="PF12068">
    <property type="entry name" value="PH_RBD"/>
    <property type="match status" value="1"/>
</dbReference>
<evidence type="ECO:0000256" key="8">
    <source>
        <dbReference type="ARBA" id="ARBA00022525"/>
    </source>
</evidence>
<evidence type="ECO:0000256" key="3">
    <source>
        <dbReference type="ARBA" id="ARBA00004613"/>
    </source>
</evidence>
<sequence length="1409" mass="161700">MAFKKERKVKVCSELGLALATHDVGSEKGARLLYGRKRDVTFVVMAARSSEPSDGRRMEQNVEDYKLIFEKEGVYLHTNVRRSHLDTTLPGFIRIVERAGLPALEWSPLEDEGRSAPAVLYSKKDGEGGDEDTNFDPGYEPDWAVISTVKKDREHVPVKESGQWSFSLPLSELYSLRRARFSLGRNFLVLTSRGGHPLPPLHFHRGGTRELLRALQRYIILDPSPVDGRLFLAYPHDSGALSQSFDKLHLLDDGGSDLVSRFIQDPYATTFGGFSKVTNFFRAAIRPPDSPVHLRTAQDPSLPPQSDEEPGFELINCGVELGPRPEVTRGQPLDKWDEFLDAEGRVTNPEEIKQLVFRGGIIPSLRRDVWKFLLGFYPWNSTAKEREDILRVKTDEYFRMKVQWKSVSEEQEMRNSLLRGYRSLIERDVSRTDRHNTFFSGNDNPGLTLLNDVLMTYCMYNFDLGYVQGMSDLLSPLLFITQNEVESFWCLTGFMELVHQNFEESQEAMKKQLLQLSILLKALDPELCDFLDSQDSGSLCFCFRWLLIWFKREFSFEDILTLWEVQWSSLPCDNFHLLIACSILESQRGELIGSNHDFNTILKHINELTMKLDLQTVLRGAEAIYLQLVQCKVVQMDRGMSVSLWCEEVEDEQSRERGQAEAPAQGHTGGPSQVRAAWDPTVSGHRVIQRLLHVEERYIPSTLYVALIQRDPERREELAKWALEVCCECGCDEAVFPLSVSLLDRFLSASLSVPVSPYCLAAGCILIASKLTECDNVTADTLCAAAEYSFQPSNLRDMERVILATLRWDTAAVTPQDFLPHFLASVEQSGVWEGGESEERLSTLRRHSDTLAAMCVCDSRFLGAPPSLVAAASLNCALRGLGDKGPSQLALMSEVLAELCQTDLDTGLYYDRYLREVIEVLETDPHFREKLQTANTEDIKSGRLSKELDLVSHHVRTRLDELKRQEVSRLRMLLKAKLDSTNTQSLQMDHASLLKQFEHLDPHNQNTFEAKDLELLISTATKDLEDYDAERHEEFKRYEMLKEHERREYLKGLDQEKRETEEKRMQELKEKHRQHPKVNAPGSVAQLREVWEETDGLDPQEFNPKTFFKLHDTNEDGVLDEQELEALFTKELEKVYDPKNEEDDMMEMEEERLRMREHVMKNVDANQDRLVSLEEFLKSTEKKEFSNPREWETLDAKPAYTDEELQRFEAELRDKEEELRRRAATLHEEQELLNERGKALEAQKREYQQAVLEMSQRQKEQQAADGQPPAGPNGELQFQPQAHKSEDNDGRTEEPHVEAVSSWIQPAITIHDDDTLLLLLFVFFFIFFFFLVSAPHLHHLDHLHPPLEATMRIALCILRCVAFRVQADADADAATAIRDSFPHIVRIHYSHYGPWTLGYVNPRHAVMDE</sequence>
<evidence type="ECO:0000256" key="29">
    <source>
        <dbReference type="SAM" id="MobiDB-lite"/>
    </source>
</evidence>
<comment type="function">
    <text evidence="22">Major calcium-binding protein of the Golgi which may have a role in calcium homeostasis. Acts as a non-receptor guanine nucleotide exchange factor which binds to and activates alpha subunits of guanine nucleotide-binding proteins (G proteins).</text>
</comment>
<gene>
    <name evidence="33" type="ORF">F2P81_015272</name>
</gene>
<dbReference type="GO" id="GO:0005085">
    <property type="term" value="F:guanyl-nucleotide exchange factor activity"/>
    <property type="evidence" value="ECO:0007669"/>
    <property type="project" value="UniProtKB-KW"/>
</dbReference>
<protein>
    <recommendedName>
        <fullName evidence="5">Nucleobindin-1</fullName>
    </recommendedName>
    <alternativeName>
        <fullName evidence="27">GTPase-activating protein RAB7</fullName>
    </alternativeName>
    <alternativeName>
        <fullName evidence="26">TBC1 domain family member 15</fullName>
    </alternativeName>
</protein>
<reference evidence="33 34" key="1">
    <citation type="submission" date="2019-06" db="EMBL/GenBank/DDBJ databases">
        <title>Draft genomes of female and male turbot (Scophthalmus maximus).</title>
        <authorList>
            <person name="Xu H."/>
            <person name="Xu X.-W."/>
            <person name="Shao C."/>
            <person name="Chen S."/>
        </authorList>
    </citation>
    <scope>NUCLEOTIDE SEQUENCE [LARGE SCALE GENOMIC DNA]</scope>
    <source>
        <strain evidence="33">Ysfricsl-2016a</strain>
        <tissue evidence="33">Blood</tissue>
    </source>
</reference>
<dbReference type="InterPro" id="IPR004367">
    <property type="entry name" value="Cyclin_C-dom"/>
</dbReference>
<dbReference type="GO" id="GO:0005509">
    <property type="term" value="F:calcium ion binding"/>
    <property type="evidence" value="ECO:0007669"/>
    <property type="project" value="InterPro"/>
</dbReference>
<evidence type="ECO:0000256" key="21">
    <source>
        <dbReference type="ARBA" id="ARBA00025821"/>
    </source>
</evidence>
<dbReference type="FunFam" id="1.10.472.10:FF:000096">
    <property type="entry name" value="G1/S-specific cyclin-D3 isoform X2"/>
    <property type="match status" value="1"/>
</dbReference>
<keyword evidence="12" id="KW-0732">Signal</keyword>
<evidence type="ECO:0000256" key="1">
    <source>
        <dbReference type="ARBA" id="ARBA00004306"/>
    </source>
</evidence>
<comment type="similarity">
    <text evidence="4">Belongs to the nucleobindin family.</text>
</comment>
<dbReference type="EMBL" id="VEVO01000013">
    <property type="protein sequence ID" value="KAF0032982.1"/>
    <property type="molecule type" value="Genomic_DNA"/>
</dbReference>
<dbReference type="InterPro" id="IPR035969">
    <property type="entry name" value="Rab-GAP_TBC_sf"/>
</dbReference>
<organism evidence="33 34">
    <name type="scientific">Scophthalmus maximus</name>
    <name type="common">Turbot</name>
    <name type="synonym">Psetta maxima</name>
    <dbReference type="NCBI Taxonomy" id="52904"/>
    <lineage>
        <taxon>Eukaryota</taxon>
        <taxon>Metazoa</taxon>
        <taxon>Chordata</taxon>
        <taxon>Craniata</taxon>
        <taxon>Vertebrata</taxon>
        <taxon>Euteleostomi</taxon>
        <taxon>Actinopterygii</taxon>
        <taxon>Neopterygii</taxon>
        <taxon>Teleostei</taxon>
        <taxon>Neoteleostei</taxon>
        <taxon>Acanthomorphata</taxon>
        <taxon>Carangaria</taxon>
        <taxon>Pleuronectiformes</taxon>
        <taxon>Pleuronectoidei</taxon>
        <taxon>Scophthalmidae</taxon>
        <taxon>Scophthalmus</taxon>
    </lineage>
</organism>
<dbReference type="GO" id="GO:0005793">
    <property type="term" value="C:endoplasmic reticulum-Golgi intermediate compartment"/>
    <property type="evidence" value="ECO:0007669"/>
    <property type="project" value="TreeGrafter"/>
</dbReference>
<comment type="caution">
    <text evidence="33">The sequence shown here is derived from an EMBL/GenBank/DDBJ whole genome shotgun (WGS) entry which is preliminary data.</text>
</comment>
<evidence type="ECO:0000256" key="22">
    <source>
        <dbReference type="ARBA" id="ARBA00045400"/>
    </source>
</evidence>
<dbReference type="InterPro" id="IPR040250">
    <property type="entry name" value="Nucleobindin"/>
</dbReference>
<dbReference type="Pfam" id="PF02984">
    <property type="entry name" value="Cyclin_C"/>
    <property type="match status" value="1"/>
</dbReference>
<dbReference type="InterPro" id="IPR000195">
    <property type="entry name" value="Rab-GAP-TBC_dom"/>
</dbReference>
<feature type="compositionally biased region" description="Basic and acidic residues" evidence="29">
    <location>
        <begin position="1053"/>
        <end position="1070"/>
    </location>
</feature>
<evidence type="ECO:0000256" key="25">
    <source>
        <dbReference type="ARBA" id="ARBA00065268"/>
    </source>
</evidence>
<comment type="subcellular location">
    <subcellularLocation>
        <location evidence="2">Cytoplasm</location>
    </subcellularLocation>
    <subcellularLocation>
        <location evidence="1">Golgi apparatus</location>
        <location evidence="1">cis-Golgi network membrane</location>
        <topology evidence="1">Peripheral membrane protein</topology>
        <orientation evidence="1">Lumenal side</orientation>
    </subcellularLocation>
    <subcellularLocation>
        <location evidence="3">Secreted</location>
    </subcellularLocation>
</comment>
<dbReference type="Gene3D" id="1.10.472.80">
    <property type="entry name" value="Ypt/Rab-GAP domain of gyp1p, domain 3"/>
    <property type="match status" value="1"/>
</dbReference>
<keyword evidence="19 28" id="KW-0195">Cyclin</keyword>
<evidence type="ECO:0000256" key="15">
    <source>
        <dbReference type="ARBA" id="ARBA00022990"/>
    </source>
</evidence>
<evidence type="ECO:0000256" key="11">
    <source>
        <dbReference type="ARBA" id="ARBA00022723"/>
    </source>
</evidence>
<dbReference type="InterPro" id="IPR011992">
    <property type="entry name" value="EF-hand-dom_pair"/>
</dbReference>
<evidence type="ECO:0000256" key="27">
    <source>
        <dbReference type="ARBA" id="ARBA00082539"/>
    </source>
</evidence>
<dbReference type="InterPro" id="IPR006671">
    <property type="entry name" value="Cyclin_N"/>
</dbReference>
<evidence type="ECO:0000256" key="23">
    <source>
        <dbReference type="ARBA" id="ARBA00046684"/>
    </source>
</evidence>
<dbReference type="Pfam" id="PF13499">
    <property type="entry name" value="EF-hand_7"/>
    <property type="match status" value="1"/>
</dbReference>
<dbReference type="InterPro" id="IPR002048">
    <property type="entry name" value="EF_hand_dom"/>
</dbReference>
<dbReference type="SMART" id="SM00385">
    <property type="entry name" value="CYCLIN"/>
    <property type="match status" value="1"/>
</dbReference>
<dbReference type="PROSITE" id="PS00018">
    <property type="entry name" value="EF_HAND_1"/>
    <property type="match status" value="2"/>
</dbReference>
<evidence type="ECO:0000256" key="26">
    <source>
        <dbReference type="ARBA" id="ARBA00067480"/>
    </source>
</evidence>
<keyword evidence="9" id="KW-0597">Phosphoprotein</keyword>
<dbReference type="Gene3D" id="1.10.8.270">
    <property type="entry name" value="putative rabgap domain of human tbc1 domain family member 14 like domains"/>
    <property type="match status" value="1"/>
</dbReference>
<comment type="function">
    <text evidence="24">Acts as a GTPase activating protein for RAB7A. Does not act on RAB4, RAB5 or RAB6.</text>
</comment>
<keyword evidence="11" id="KW-0479">Metal-binding</keyword>
<evidence type="ECO:0000256" key="4">
    <source>
        <dbReference type="ARBA" id="ARBA00008063"/>
    </source>
</evidence>
<dbReference type="InterPro" id="IPR036915">
    <property type="entry name" value="Cyclin-like_sf"/>
</dbReference>
<feature type="domain" description="Rab-GAP TBC" evidence="31">
    <location>
        <begin position="360"/>
        <end position="570"/>
    </location>
</feature>
<dbReference type="Proteomes" id="UP000438429">
    <property type="component" value="Unassembled WGS sequence"/>
</dbReference>
<dbReference type="GO" id="GO:0005096">
    <property type="term" value="F:GTPase activator activity"/>
    <property type="evidence" value="ECO:0007669"/>
    <property type="project" value="UniProtKB-KW"/>
</dbReference>
<dbReference type="FunFam" id="1.10.472.80:FF:000005">
    <property type="entry name" value="TBC1 domain family member 15"/>
    <property type="match status" value="1"/>
</dbReference>
<dbReference type="FunFam" id="1.10.238.10:FF:000045">
    <property type="entry name" value="Nucleobindin 2"/>
    <property type="match status" value="1"/>
</dbReference>
<evidence type="ECO:0000259" key="31">
    <source>
        <dbReference type="PROSITE" id="PS50086"/>
    </source>
</evidence>
<keyword evidence="20 30" id="KW-0472">Membrane</keyword>
<dbReference type="Gene3D" id="1.10.238.10">
    <property type="entry name" value="EF-hand"/>
    <property type="match status" value="1"/>
</dbReference>
<evidence type="ECO:0000256" key="7">
    <source>
        <dbReference type="ARBA" id="ARBA00022490"/>
    </source>
</evidence>
<feature type="region of interest" description="Disordered" evidence="29">
    <location>
        <begin position="1053"/>
        <end position="1077"/>
    </location>
</feature>
<accession>A0A6A4SRU8</accession>
<keyword evidence="10" id="KW-0344">Guanine-nucleotide releasing factor</keyword>
<dbReference type="Gene3D" id="1.10.472.10">
    <property type="entry name" value="Cyclin-like"/>
    <property type="match status" value="2"/>
</dbReference>
<feature type="region of interest" description="Disordered" evidence="29">
    <location>
        <begin position="1251"/>
        <end position="1298"/>
    </location>
</feature>
<keyword evidence="13" id="KW-0677">Repeat</keyword>
<comment type="similarity">
    <text evidence="28">Belongs to the cyclin family.</text>
</comment>
<dbReference type="InterPro" id="IPR021935">
    <property type="entry name" value="SGSM1/2_RBD"/>
</dbReference>
<keyword evidence="15" id="KW-0007">Acetylation</keyword>
<evidence type="ECO:0000256" key="20">
    <source>
        <dbReference type="ARBA" id="ARBA00023136"/>
    </source>
</evidence>
<dbReference type="InterPro" id="IPR013763">
    <property type="entry name" value="Cyclin-like_dom"/>
</dbReference>
<dbReference type="GO" id="GO:0070062">
    <property type="term" value="C:extracellular exosome"/>
    <property type="evidence" value="ECO:0007669"/>
    <property type="project" value="TreeGrafter"/>
</dbReference>
<evidence type="ECO:0000256" key="30">
    <source>
        <dbReference type="SAM" id="Phobius"/>
    </source>
</evidence>
<evidence type="ECO:0000256" key="13">
    <source>
        <dbReference type="ARBA" id="ARBA00022737"/>
    </source>
</evidence>
<dbReference type="Pfam" id="PF00134">
    <property type="entry name" value="Cyclin_N"/>
    <property type="match status" value="1"/>
</dbReference>
<keyword evidence="7" id="KW-0963">Cytoplasm</keyword>
<keyword evidence="14" id="KW-0106">Calcium</keyword>
<dbReference type="SUPFAM" id="SSF47954">
    <property type="entry name" value="Cyclin-like"/>
    <property type="match status" value="1"/>
</dbReference>
<evidence type="ECO:0000256" key="10">
    <source>
        <dbReference type="ARBA" id="ARBA00022658"/>
    </source>
</evidence>
<feature type="domain" description="EF-hand" evidence="32">
    <location>
        <begin position="1099"/>
        <end position="1134"/>
    </location>
</feature>
<dbReference type="PROSITE" id="PS50086">
    <property type="entry name" value="TBC_RABGAP"/>
    <property type="match status" value="1"/>
</dbReference>
<evidence type="ECO:0000256" key="18">
    <source>
        <dbReference type="ARBA" id="ARBA00023125"/>
    </source>
</evidence>
<feature type="transmembrane region" description="Helical" evidence="30">
    <location>
        <begin position="1316"/>
        <end position="1334"/>
    </location>
</feature>
<keyword evidence="16" id="KW-0333">Golgi apparatus</keyword>
<evidence type="ECO:0000313" key="33">
    <source>
        <dbReference type="EMBL" id="KAF0032982.1"/>
    </source>
</evidence>
<proteinExistence type="inferred from homology"/>
<evidence type="ECO:0000256" key="12">
    <source>
        <dbReference type="ARBA" id="ARBA00022729"/>
    </source>
</evidence>
<evidence type="ECO:0000256" key="19">
    <source>
        <dbReference type="ARBA" id="ARBA00023127"/>
    </source>
</evidence>
<evidence type="ECO:0000256" key="28">
    <source>
        <dbReference type="RuleBase" id="RU000383"/>
    </source>
</evidence>
<evidence type="ECO:0000256" key="9">
    <source>
        <dbReference type="ARBA" id="ARBA00022553"/>
    </source>
</evidence>
<evidence type="ECO:0000259" key="32">
    <source>
        <dbReference type="PROSITE" id="PS50222"/>
    </source>
</evidence>
<evidence type="ECO:0000313" key="34">
    <source>
        <dbReference type="Proteomes" id="UP000438429"/>
    </source>
</evidence>
<dbReference type="FunFam" id="1.10.8.270:FF:000005">
    <property type="entry name" value="TBC1 domain family member 15"/>
    <property type="match status" value="1"/>
</dbReference>
<dbReference type="InterPro" id="IPR018247">
    <property type="entry name" value="EF_Hand_1_Ca_BS"/>
</dbReference>
<comment type="subunit">
    <text evidence="23">Interacts (via GBA motif) with guanine nucleotide-binding protein G(i) alpha subunits GNAI1, GNAI2 and GNAI3 with higher affinity for GNAI1 and GNAI3 than for GNAI2. Preferentially interacts with inactive rather than active GNAI3. Interaction with GNAI3 is inhibited when NUCB1 binds calcium, probably due to a conformational change which renders the GBA motif inaccessible.</text>
</comment>
<keyword evidence="8" id="KW-0964">Secreted</keyword>
<dbReference type="GO" id="GO:0005794">
    <property type="term" value="C:Golgi apparatus"/>
    <property type="evidence" value="ECO:0007669"/>
    <property type="project" value="UniProtKB-SubCell"/>
</dbReference>
<keyword evidence="30" id="KW-0812">Transmembrane</keyword>
<keyword evidence="6" id="KW-0343">GTPase activation</keyword>
<comment type="subunit">
    <text evidence="25">Interacts with non-phosphorylated form of RAB8A; phosphorylation of RAB8A at 'Thr-72' disrupts this interaction. Interacts with ARMC12.</text>
</comment>
<evidence type="ECO:0000256" key="2">
    <source>
        <dbReference type="ARBA" id="ARBA00004496"/>
    </source>
</evidence>
<comment type="subunit">
    <text evidence="21">Interacts with the CDK1 protein kinase to form a serine/threonine kinase holoenzyme complex also known as maturation promoting factor (MPF). The cyclin subunit imparts substrate specificity to the complex.</text>
</comment>
<dbReference type="SUPFAM" id="SSF47473">
    <property type="entry name" value="EF-hand"/>
    <property type="match status" value="1"/>
</dbReference>
<dbReference type="SMART" id="SM00164">
    <property type="entry name" value="TBC"/>
    <property type="match status" value="1"/>
</dbReference>
<name>A0A6A4SRU8_SCOMX</name>
<keyword evidence="30" id="KW-1133">Transmembrane helix</keyword>
<keyword evidence="17" id="KW-0175">Coiled coil</keyword>
<dbReference type="InterPro" id="IPR057576">
    <property type="entry name" value="NUCB1_N"/>
</dbReference>
<evidence type="ECO:0000256" key="24">
    <source>
        <dbReference type="ARBA" id="ARBA00055283"/>
    </source>
</evidence>
<dbReference type="Pfam" id="PF25434">
    <property type="entry name" value="NUCB1_N"/>
    <property type="match status" value="1"/>
</dbReference>
<dbReference type="CDD" id="cd20516">
    <property type="entry name" value="CYCLIN_CCND_rpt2"/>
    <property type="match status" value="1"/>
</dbReference>
<evidence type="ECO:0000256" key="16">
    <source>
        <dbReference type="ARBA" id="ARBA00023034"/>
    </source>
</evidence>
<dbReference type="SMART" id="SM01332">
    <property type="entry name" value="Cyclin_C"/>
    <property type="match status" value="1"/>
</dbReference>